<comment type="domain">
    <text evidence="5">The PRC barrel domain binds ribosomal protein uS19.</text>
</comment>
<dbReference type="InterPro" id="IPR002676">
    <property type="entry name" value="RimM_N"/>
</dbReference>
<keyword evidence="3 5" id="KW-0698">rRNA processing</keyword>
<dbReference type="GO" id="GO:0005840">
    <property type="term" value="C:ribosome"/>
    <property type="evidence" value="ECO:0007669"/>
    <property type="project" value="InterPro"/>
</dbReference>
<keyword evidence="2 5" id="KW-0690">Ribosome biogenesis</keyword>
<dbReference type="InterPro" id="IPR011033">
    <property type="entry name" value="PRC_barrel-like_sf"/>
</dbReference>
<dbReference type="AlphaFoldDB" id="A0A117MRB1"/>
<comment type="subunit">
    <text evidence="5">Binds ribosomal protein uS19.</text>
</comment>
<accession>A0A117MRB1</accession>
<dbReference type="Pfam" id="PF24986">
    <property type="entry name" value="PRC_RimM"/>
    <property type="match status" value="1"/>
</dbReference>
<evidence type="ECO:0000256" key="5">
    <source>
        <dbReference type="HAMAP-Rule" id="MF_00014"/>
    </source>
</evidence>
<dbReference type="SUPFAM" id="SSF50447">
    <property type="entry name" value="Translation proteins"/>
    <property type="match status" value="1"/>
</dbReference>
<dbReference type="GO" id="GO:0043022">
    <property type="term" value="F:ribosome binding"/>
    <property type="evidence" value="ECO:0007669"/>
    <property type="project" value="InterPro"/>
</dbReference>
<dbReference type="GO" id="GO:0005737">
    <property type="term" value="C:cytoplasm"/>
    <property type="evidence" value="ECO:0007669"/>
    <property type="project" value="UniProtKB-SubCell"/>
</dbReference>
<dbReference type="Gene3D" id="2.40.30.60">
    <property type="entry name" value="RimM"/>
    <property type="match status" value="1"/>
</dbReference>
<dbReference type="Gene3D" id="2.30.30.240">
    <property type="entry name" value="PRC-barrel domain"/>
    <property type="match status" value="1"/>
</dbReference>
<protein>
    <recommendedName>
        <fullName evidence="5">Ribosome maturation factor RimM</fullName>
    </recommendedName>
</protein>
<evidence type="ECO:0000259" key="7">
    <source>
        <dbReference type="Pfam" id="PF24986"/>
    </source>
</evidence>
<dbReference type="HAMAP" id="MF_00014">
    <property type="entry name" value="Ribosome_mat_RimM"/>
    <property type="match status" value="1"/>
</dbReference>
<feature type="domain" description="RimM N-terminal" evidence="6">
    <location>
        <begin position="6"/>
        <end position="87"/>
    </location>
</feature>
<dbReference type="GO" id="GO:0042274">
    <property type="term" value="P:ribosomal small subunit biogenesis"/>
    <property type="evidence" value="ECO:0007669"/>
    <property type="project" value="UniProtKB-UniRule"/>
</dbReference>
<dbReference type="PANTHER" id="PTHR33692:SF1">
    <property type="entry name" value="RIBOSOME MATURATION FACTOR RIMM"/>
    <property type="match status" value="1"/>
</dbReference>
<comment type="similarity">
    <text evidence="5">Belongs to the RimM family.</text>
</comment>
<dbReference type="SUPFAM" id="SSF50346">
    <property type="entry name" value="PRC-barrel domain"/>
    <property type="match status" value="1"/>
</dbReference>
<evidence type="ECO:0000313" key="8">
    <source>
        <dbReference type="EMBL" id="KUL31556.1"/>
    </source>
</evidence>
<feature type="domain" description="Ribosome maturation factor RimM PRC barrel" evidence="7">
    <location>
        <begin position="100"/>
        <end position="160"/>
    </location>
</feature>
<organism evidence="8 9">
    <name type="scientific">Chlorobium limicola</name>
    <dbReference type="NCBI Taxonomy" id="1092"/>
    <lineage>
        <taxon>Bacteria</taxon>
        <taxon>Pseudomonadati</taxon>
        <taxon>Chlorobiota</taxon>
        <taxon>Chlorobiia</taxon>
        <taxon>Chlorobiales</taxon>
        <taxon>Chlorobiaceae</taxon>
        <taxon>Chlorobium/Pelodictyon group</taxon>
        <taxon>Chlorobium</taxon>
    </lineage>
</organism>
<name>A0A117MRB1_CHLLI</name>
<dbReference type="OrthoDB" id="9810331at2"/>
<gene>
    <name evidence="5" type="primary">rimM</name>
    <name evidence="8" type="ORF">ASB62_02785</name>
</gene>
<evidence type="ECO:0000256" key="4">
    <source>
        <dbReference type="ARBA" id="ARBA00023186"/>
    </source>
</evidence>
<dbReference type="InterPro" id="IPR056792">
    <property type="entry name" value="PRC_RimM"/>
</dbReference>
<keyword evidence="1 5" id="KW-0963">Cytoplasm</keyword>
<dbReference type="NCBIfam" id="TIGR02273">
    <property type="entry name" value="16S_RimM"/>
    <property type="match status" value="1"/>
</dbReference>
<reference evidence="8 9" key="1">
    <citation type="submission" date="2015-10" db="EMBL/GenBank/DDBJ databases">
        <title>Draft Genome Sequence of Chlorobium limicola strain Frasassi Growing under Artificial Lighting in the Frasassi Cave System.</title>
        <authorList>
            <person name="Mansor M."/>
            <person name="Macalady J."/>
        </authorList>
    </citation>
    <scope>NUCLEOTIDE SEQUENCE [LARGE SCALE GENOMIC DNA]</scope>
    <source>
        <strain evidence="8 9">Frasassi</strain>
    </source>
</reference>
<dbReference type="PANTHER" id="PTHR33692">
    <property type="entry name" value="RIBOSOME MATURATION FACTOR RIMM"/>
    <property type="match status" value="1"/>
</dbReference>
<proteinExistence type="inferred from homology"/>
<evidence type="ECO:0000256" key="1">
    <source>
        <dbReference type="ARBA" id="ARBA00022490"/>
    </source>
</evidence>
<evidence type="ECO:0000256" key="2">
    <source>
        <dbReference type="ARBA" id="ARBA00022517"/>
    </source>
</evidence>
<comment type="caution">
    <text evidence="8">The sequence shown here is derived from an EMBL/GenBank/DDBJ whole genome shotgun (WGS) entry which is preliminary data.</text>
</comment>
<dbReference type="InterPro" id="IPR036976">
    <property type="entry name" value="RimM_N_sf"/>
</dbReference>
<dbReference type="Proteomes" id="UP000053937">
    <property type="component" value="Unassembled WGS sequence"/>
</dbReference>
<keyword evidence="9" id="KW-1185">Reference proteome</keyword>
<keyword evidence="4 5" id="KW-0143">Chaperone</keyword>
<comment type="function">
    <text evidence="5">An accessory protein needed during the final step in the assembly of 30S ribosomal subunit, possibly for assembly of the head region. Essential for efficient processing of 16S rRNA. May be needed both before and after RbfA during the maturation of 16S rRNA. It has affinity for free ribosomal 30S subunits but not for 70S ribosomes.</text>
</comment>
<dbReference type="InterPro" id="IPR011961">
    <property type="entry name" value="RimM"/>
</dbReference>
<dbReference type="RefSeq" id="WP_059138525.1">
    <property type="nucleotide sequence ID" value="NZ_LMBR01000054.1"/>
</dbReference>
<dbReference type="Pfam" id="PF01782">
    <property type="entry name" value="RimM"/>
    <property type="match status" value="1"/>
</dbReference>
<dbReference type="EMBL" id="LMBR01000054">
    <property type="protein sequence ID" value="KUL31556.1"/>
    <property type="molecule type" value="Genomic_DNA"/>
</dbReference>
<evidence type="ECO:0000256" key="3">
    <source>
        <dbReference type="ARBA" id="ARBA00022552"/>
    </source>
</evidence>
<evidence type="ECO:0000259" key="6">
    <source>
        <dbReference type="Pfam" id="PF01782"/>
    </source>
</evidence>
<dbReference type="InterPro" id="IPR009000">
    <property type="entry name" value="Transl_B-barrel_sf"/>
</dbReference>
<dbReference type="GO" id="GO:0006364">
    <property type="term" value="P:rRNA processing"/>
    <property type="evidence" value="ECO:0007669"/>
    <property type="project" value="UniProtKB-UniRule"/>
</dbReference>
<comment type="subcellular location">
    <subcellularLocation>
        <location evidence="5">Cytoplasm</location>
    </subcellularLocation>
</comment>
<sequence length="168" mass="18816">MNRYLTGTVLKPKGLKGEVKVLPVTDYPERFLERKAYFVGKTGDSAVLCKIVRASLSKGFAWLFFEGIESREQAEALCGMNLYIEEQELQAMPQGRAYLHDLIGLAVLDGSGREVGVVTDVLAMPAHEVYEVTMSGGRIVLLPAIEEFVEEIDTEKRLMVVPRFEEFL</sequence>
<evidence type="ECO:0000313" key="9">
    <source>
        <dbReference type="Proteomes" id="UP000053937"/>
    </source>
</evidence>